<dbReference type="Gene3D" id="3.40.50.720">
    <property type="entry name" value="NAD(P)-binding Rossmann-like Domain"/>
    <property type="match status" value="1"/>
</dbReference>
<reference evidence="4 5" key="1">
    <citation type="submission" date="2014-04" db="EMBL/GenBank/DDBJ databases">
        <title>Evolutionary Origins and Diversification of the Mycorrhizal Mutualists.</title>
        <authorList>
            <consortium name="DOE Joint Genome Institute"/>
            <consortium name="Mycorrhizal Genomics Consortium"/>
            <person name="Kohler A."/>
            <person name="Kuo A."/>
            <person name="Nagy L.G."/>
            <person name="Floudas D."/>
            <person name="Copeland A."/>
            <person name="Barry K.W."/>
            <person name="Cichocki N."/>
            <person name="Veneault-Fourrey C."/>
            <person name="LaButti K."/>
            <person name="Lindquist E.A."/>
            <person name="Lipzen A."/>
            <person name="Lundell T."/>
            <person name="Morin E."/>
            <person name="Murat C."/>
            <person name="Riley R."/>
            <person name="Ohm R."/>
            <person name="Sun H."/>
            <person name="Tunlid A."/>
            <person name="Henrissat B."/>
            <person name="Grigoriev I.V."/>
            <person name="Hibbett D.S."/>
            <person name="Martin F."/>
        </authorList>
    </citation>
    <scope>NUCLEOTIDE SEQUENCE [LARGE SCALE GENOMIC DNA]</scope>
    <source>
        <strain evidence="4 5">Koide BX008</strain>
    </source>
</reference>
<evidence type="ECO:0000313" key="5">
    <source>
        <dbReference type="Proteomes" id="UP000054549"/>
    </source>
</evidence>
<accession>A0A0C2SCT1</accession>
<dbReference type="InParanoid" id="A0A0C2SCT1"/>
<dbReference type="FunCoup" id="A0A0C2SCT1">
    <property type="interactions" value="63"/>
</dbReference>
<evidence type="ECO:0000259" key="3">
    <source>
        <dbReference type="Pfam" id="PF01370"/>
    </source>
</evidence>
<dbReference type="PANTHER" id="PTHR10366:SF564">
    <property type="entry name" value="STEROL-4-ALPHA-CARBOXYLATE 3-DEHYDROGENASE, DECARBOXYLATING"/>
    <property type="match status" value="1"/>
</dbReference>
<gene>
    <name evidence="4" type="ORF">M378DRAFT_130340</name>
</gene>
<dbReference type="HOGENOM" id="CLU_007383_9_2_1"/>
<organism evidence="4 5">
    <name type="scientific">Amanita muscaria (strain Koide BX008)</name>
    <dbReference type="NCBI Taxonomy" id="946122"/>
    <lineage>
        <taxon>Eukaryota</taxon>
        <taxon>Fungi</taxon>
        <taxon>Dikarya</taxon>
        <taxon>Basidiomycota</taxon>
        <taxon>Agaricomycotina</taxon>
        <taxon>Agaricomycetes</taxon>
        <taxon>Agaricomycetidae</taxon>
        <taxon>Agaricales</taxon>
        <taxon>Pluteineae</taxon>
        <taxon>Amanitaceae</taxon>
        <taxon>Amanita</taxon>
    </lineage>
</organism>
<dbReference type="AlphaFoldDB" id="A0A0C2SCT1"/>
<protein>
    <recommendedName>
        <fullName evidence="3">NAD-dependent epimerase/dehydratase domain-containing protein</fullName>
    </recommendedName>
</protein>
<comment type="similarity">
    <text evidence="2">Belongs to the NAD(P)-dependent epimerase/dehydratase family. Dihydroflavonol-4-reductase subfamily.</text>
</comment>
<sequence>MPVVLPAAKVLVSGASGYIAAWLVRTLLQQGYSVRGTARSKEKGAFLLDLFKSYGDKFEFVVVEDMTKEGAFDEAVKGIDAIQHTASPFHFNADDPKELIDPAVNGTIGILKSALKNAPDVKRITVLASCACVLRVENSPHVFSENDWNDQSIVEVESLGRKASPMAKYRASKTLAEKAAWAFHRDHEKEVNWDLVVINPPFVFGPVIHPVATLKDLNTSAKEWYDVVVAPGSSGRTNEQLATLGSCWVDVRDLASALSLTLVVAEAGNERIIVSAGAFHWQDWLDAANSLSPSPFSRPLPVGAPGAGKNVPHKIDYDTSKERKILKVKYKTIEESTKDTLADFESRGW</sequence>
<dbReference type="InterPro" id="IPR001509">
    <property type="entry name" value="Epimerase_deHydtase"/>
</dbReference>
<dbReference type="PANTHER" id="PTHR10366">
    <property type="entry name" value="NAD DEPENDENT EPIMERASE/DEHYDRATASE"/>
    <property type="match status" value="1"/>
</dbReference>
<keyword evidence="5" id="KW-1185">Reference proteome</keyword>
<dbReference type="Proteomes" id="UP000054549">
    <property type="component" value="Unassembled WGS sequence"/>
</dbReference>
<keyword evidence="1" id="KW-0560">Oxidoreductase</keyword>
<dbReference type="InterPro" id="IPR036291">
    <property type="entry name" value="NAD(P)-bd_dom_sf"/>
</dbReference>
<dbReference type="SUPFAM" id="SSF51735">
    <property type="entry name" value="NAD(P)-binding Rossmann-fold domains"/>
    <property type="match status" value="1"/>
</dbReference>
<feature type="domain" description="NAD-dependent epimerase/dehydratase" evidence="3">
    <location>
        <begin position="10"/>
        <end position="270"/>
    </location>
</feature>
<evidence type="ECO:0000313" key="4">
    <source>
        <dbReference type="EMBL" id="KIL60770.1"/>
    </source>
</evidence>
<proteinExistence type="inferred from homology"/>
<name>A0A0C2SCT1_AMAMK</name>
<dbReference type="Pfam" id="PF01370">
    <property type="entry name" value="Epimerase"/>
    <property type="match status" value="1"/>
</dbReference>
<evidence type="ECO:0000256" key="2">
    <source>
        <dbReference type="ARBA" id="ARBA00023445"/>
    </source>
</evidence>
<evidence type="ECO:0000256" key="1">
    <source>
        <dbReference type="ARBA" id="ARBA00023002"/>
    </source>
</evidence>
<dbReference type="OrthoDB" id="2735536at2759"/>
<dbReference type="GO" id="GO:0016616">
    <property type="term" value="F:oxidoreductase activity, acting on the CH-OH group of donors, NAD or NADP as acceptor"/>
    <property type="evidence" value="ECO:0007669"/>
    <property type="project" value="TreeGrafter"/>
</dbReference>
<dbReference type="InterPro" id="IPR050425">
    <property type="entry name" value="NAD(P)_dehydrat-like"/>
</dbReference>
<dbReference type="EMBL" id="KN818293">
    <property type="protein sequence ID" value="KIL60770.1"/>
    <property type="molecule type" value="Genomic_DNA"/>
</dbReference>
<dbReference type="STRING" id="946122.A0A0C2SCT1"/>